<reference evidence="4" key="2">
    <citation type="submission" date="2025-09" db="UniProtKB">
        <authorList>
            <consortium name="Ensembl"/>
        </authorList>
    </citation>
    <scope>IDENTIFICATION</scope>
</reference>
<evidence type="ECO:0000256" key="1">
    <source>
        <dbReference type="ARBA" id="ARBA00004502"/>
    </source>
</evidence>
<evidence type="ECO:0000256" key="2">
    <source>
        <dbReference type="ARBA" id="ARBA00006311"/>
    </source>
</evidence>
<dbReference type="InterPro" id="IPR004279">
    <property type="entry name" value="Perilipin"/>
</dbReference>
<dbReference type="Proteomes" id="UP000233060">
    <property type="component" value="Unassembled WGS sequence"/>
</dbReference>
<keyword evidence="5" id="KW-1185">Reference proteome</keyword>
<dbReference type="Bgee" id="ENSCATG00000043570">
    <property type="expression patterns" value="Expressed in thymus and 12 other cell types or tissues"/>
</dbReference>
<dbReference type="STRING" id="9531.ENSCATP00000041816"/>
<sequence length="124" mass="13167">MASVAVDPHHPSVVTWVVNLPLVSSMYDPMSSAHVSTKGQCPYLKSVCEMAKKGVKTITSVAMSIALPIIRKLELQIALDRIEERLLILNQPSAQVVANAKGAVTTTVTGAKDSSQGLWTGPKG</sequence>
<organism evidence="4 5">
    <name type="scientific">Cercocebus atys</name>
    <name type="common">Sooty mangabey</name>
    <name type="synonym">Cercocebus torquatus atys</name>
    <dbReference type="NCBI Taxonomy" id="9531"/>
    <lineage>
        <taxon>Eukaryota</taxon>
        <taxon>Metazoa</taxon>
        <taxon>Chordata</taxon>
        <taxon>Craniata</taxon>
        <taxon>Vertebrata</taxon>
        <taxon>Euteleostomi</taxon>
        <taxon>Mammalia</taxon>
        <taxon>Eutheria</taxon>
        <taxon>Euarchontoglires</taxon>
        <taxon>Primates</taxon>
        <taxon>Haplorrhini</taxon>
        <taxon>Catarrhini</taxon>
        <taxon>Cercopithecidae</taxon>
        <taxon>Cercopithecinae</taxon>
        <taxon>Cercocebus</taxon>
    </lineage>
</organism>
<dbReference type="GO" id="GO:0005829">
    <property type="term" value="C:cytosol"/>
    <property type="evidence" value="ECO:0007669"/>
    <property type="project" value="TreeGrafter"/>
</dbReference>
<evidence type="ECO:0000256" key="3">
    <source>
        <dbReference type="ARBA" id="ARBA00022677"/>
    </source>
</evidence>
<accession>A0A2K5NWT4</accession>
<dbReference type="GO" id="GO:0005811">
    <property type="term" value="C:lipid droplet"/>
    <property type="evidence" value="ECO:0007669"/>
    <property type="project" value="UniProtKB-SubCell"/>
</dbReference>
<dbReference type="PANTHER" id="PTHR14024">
    <property type="entry name" value="PERILIPIN"/>
    <property type="match status" value="1"/>
</dbReference>
<reference evidence="4" key="1">
    <citation type="submission" date="2025-08" db="UniProtKB">
        <authorList>
            <consortium name="Ensembl"/>
        </authorList>
    </citation>
    <scope>IDENTIFICATION</scope>
</reference>
<dbReference type="GO" id="GO:0019915">
    <property type="term" value="P:lipid storage"/>
    <property type="evidence" value="ECO:0007669"/>
    <property type="project" value="TreeGrafter"/>
</dbReference>
<dbReference type="GeneTree" id="ENSGT00950000182920"/>
<evidence type="ECO:0000313" key="5">
    <source>
        <dbReference type="Proteomes" id="UP000233060"/>
    </source>
</evidence>
<evidence type="ECO:0000313" key="4">
    <source>
        <dbReference type="Ensembl" id="ENSCATP00000041816.1"/>
    </source>
</evidence>
<dbReference type="AlphaFoldDB" id="A0A2K5NWT4"/>
<comment type="similarity">
    <text evidence="2">Belongs to the perilipin family.</text>
</comment>
<keyword evidence="3" id="KW-0551">Lipid droplet</keyword>
<comment type="subcellular location">
    <subcellularLocation>
        <location evidence="1">Lipid droplet</location>
    </subcellularLocation>
</comment>
<name>A0A2K5NWT4_CERAT</name>
<dbReference type="Pfam" id="PF03036">
    <property type="entry name" value="Perilipin"/>
    <property type="match status" value="1"/>
</dbReference>
<proteinExistence type="inferred from homology"/>
<dbReference type="GO" id="GO:0010890">
    <property type="term" value="P:positive regulation of triglyceride storage"/>
    <property type="evidence" value="ECO:0007669"/>
    <property type="project" value="TreeGrafter"/>
</dbReference>
<dbReference type="PANTHER" id="PTHR14024:SF25">
    <property type="entry name" value="PERILIPIN-2"/>
    <property type="match status" value="1"/>
</dbReference>
<dbReference type="OMA" id="ANIRACK"/>
<dbReference type="Ensembl" id="ENSCATT00000066245.1">
    <property type="protein sequence ID" value="ENSCATP00000041816.1"/>
    <property type="gene ID" value="ENSCATG00000043570.1"/>
</dbReference>
<protein>
    <submittedName>
        <fullName evidence="4">Uncharacterized protein</fullName>
    </submittedName>
</protein>